<keyword evidence="3" id="KW-1185">Reference proteome</keyword>
<protein>
    <submittedName>
        <fullName evidence="2">Uncharacterized protein</fullName>
    </submittedName>
</protein>
<evidence type="ECO:0000313" key="2">
    <source>
        <dbReference type="EMBL" id="KAF4474524.1"/>
    </source>
</evidence>
<feature type="region of interest" description="Disordered" evidence="1">
    <location>
        <begin position="189"/>
        <end position="216"/>
    </location>
</feature>
<feature type="compositionally biased region" description="Polar residues" evidence="1">
    <location>
        <begin position="193"/>
        <end position="206"/>
    </location>
</feature>
<evidence type="ECO:0000313" key="3">
    <source>
        <dbReference type="Proteomes" id="UP000011096"/>
    </source>
</evidence>
<sequence length="272" mass="30474">MITPKDDEQSILSAIDRFVACPGEDKATVADCVNQYIHLEDNASARFDIVTLRARLPVDAVNIIITHYKPSHGFPPRPASQNWLKRRPFYTALNDLATCCPDFAEARPLLQEQADVRRASISKTQVVDKNAQGIVLHDVKAVLNRLRTAPVPPLSPEQGRSDEAKHTVIDDNLDDTSTSLHQTVFQPAAAGSEDNQSLQDVQQQSPIEPDPLDWPQTGADEWQVDQQQRMRFPYKTISHSKRYSLTALSGPALQAGREKRVTYLQLERLLFA</sequence>
<proteinExistence type="predicted"/>
<dbReference type="RefSeq" id="XP_031877019.2">
    <property type="nucleotide sequence ID" value="XM_032026518.2"/>
</dbReference>
<dbReference type="GeneID" id="43610657"/>
<reference evidence="2 3" key="1">
    <citation type="submission" date="2012-08" db="EMBL/GenBank/DDBJ databases">
        <authorList>
            <person name="Gan P.H.P."/>
            <person name="Ikeda K."/>
            <person name="Irieda H."/>
            <person name="Narusaka M."/>
            <person name="O'Connell R.J."/>
            <person name="Narusaka Y."/>
            <person name="Takano Y."/>
            <person name="Kubo Y."/>
            <person name="Shirasu K."/>
        </authorList>
    </citation>
    <scope>NUCLEOTIDE SEQUENCE [LARGE SCALE GENOMIC DNA]</scope>
    <source>
        <strain evidence="2 3">Nara gc5</strain>
    </source>
</reference>
<gene>
    <name evidence="2" type="ORF">CGGC5_v017175</name>
</gene>
<name>A0A7J6IFB9_COLFN</name>
<reference evidence="2 3" key="2">
    <citation type="submission" date="2020-04" db="EMBL/GenBank/DDBJ databases">
        <title>Genome sequencing and assembly of multiple isolates from the Colletotrichum gloeosporioides species complex.</title>
        <authorList>
            <person name="Gan P."/>
            <person name="Shirasu K."/>
        </authorList>
    </citation>
    <scope>NUCLEOTIDE SEQUENCE [LARGE SCALE GENOMIC DNA]</scope>
    <source>
        <strain evidence="2 3">Nara gc5</strain>
    </source>
</reference>
<dbReference type="EMBL" id="ANPB02000011">
    <property type="protein sequence ID" value="KAF4474524.1"/>
    <property type="molecule type" value="Genomic_DNA"/>
</dbReference>
<organism evidence="2 3">
    <name type="scientific">Colletotrichum fructicola (strain Nara gc5)</name>
    <name type="common">Anthracnose fungus</name>
    <name type="synonym">Colletotrichum gloeosporioides (strain Nara gc5)</name>
    <dbReference type="NCBI Taxonomy" id="1213859"/>
    <lineage>
        <taxon>Eukaryota</taxon>
        <taxon>Fungi</taxon>
        <taxon>Dikarya</taxon>
        <taxon>Ascomycota</taxon>
        <taxon>Pezizomycotina</taxon>
        <taxon>Sordariomycetes</taxon>
        <taxon>Hypocreomycetidae</taxon>
        <taxon>Glomerellales</taxon>
        <taxon>Glomerellaceae</taxon>
        <taxon>Colletotrichum</taxon>
        <taxon>Colletotrichum gloeosporioides species complex</taxon>
    </lineage>
</organism>
<dbReference type="Proteomes" id="UP000011096">
    <property type="component" value="Unassembled WGS sequence"/>
</dbReference>
<dbReference type="InParanoid" id="A0A7J6IFB9"/>
<dbReference type="AlphaFoldDB" id="A0A7J6IFB9"/>
<accession>A0A7J6IFB9</accession>
<evidence type="ECO:0000256" key="1">
    <source>
        <dbReference type="SAM" id="MobiDB-lite"/>
    </source>
</evidence>
<comment type="caution">
    <text evidence="2">The sequence shown here is derived from an EMBL/GenBank/DDBJ whole genome shotgun (WGS) entry which is preliminary data.</text>
</comment>